<keyword evidence="3" id="KW-0812">Transmembrane</keyword>
<dbReference type="Pfam" id="PF03330">
    <property type="entry name" value="DPBB_1"/>
    <property type="match status" value="1"/>
</dbReference>
<evidence type="ECO:0000256" key="3">
    <source>
        <dbReference type="SAM" id="Phobius"/>
    </source>
</evidence>
<feature type="domain" description="Expansin-like EG45" evidence="4">
    <location>
        <begin position="113"/>
        <end position="228"/>
    </location>
</feature>
<dbReference type="RefSeq" id="WP_200400233.1">
    <property type="nucleotide sequence ID" value="NZ_CP066831.1"/>
</dbReference>
<dbReference type="AlphaFoldDB" id="A0A7T7L2U6"/>
<protein>
    <recommendedName>
        <fullName evidence="4">Expansin-like EG45 domain-containing protein</fullName>
    </recommendedName>
</protein>
<dbReference type="PANTHER" id="PTHR31836">
    <property type="match status" value="1"/>
</dbReference>
<evidence type="ECO:0000313" key="5">
    <source>
        <dbReference type="EMBL" id="QQM45427.1"/>
    </source>
</evidence>
<evidence type="ECO:0000259" key="4">
    <source>
        <dbReference type="PROSITE" id="PS50842"/>
    </source>
</evidence>
<accession>A0A7T7L2U6</accession>
<gene>
    <name evidence="5" type="ORF">JEQ17_42480</name>
</gene>
<reference evidence="5 6" key="1">
    <citation type="submission" date="2020-12" db="EMBL/GenBank/DDBJ databases">
        <title>A novel species.</title>
        <authorList>
            <person name="Li K."/>
        </authorList>
    </citation>
    <scope>NUCLEOTIDE SEQUENCE [LARGE SCALE GENOMIC DNA]</scope>
    <source>
        <strain evidence="5 6">ZYC-3</strain>
    </source>
</reference>
<organism evidence="5 6">
    <name type="scientific">Streptomyces liliifuscus</name>
    <dbReference type="NCBI Taxonomy" id="2797636"/>
    <lineage>
        <taxon>Bacteria</taxon>
        <taxon>Bacillati</taxon>
        <taxon>Actinomycetota</taxon>
        <taxon>Actinomycetes</taxon>
        <taxon>Kitasatosporales</taxon>
        <taxon>Streptomycetaceae</taxon>
        <taxon>Streptomyces</taxon>
    </lineage>
</organism>
<name>A0A7T7L2U6_9ACTN</name>
<keyword evidence="3" id="KW-1133">Transmembrane helix</keyword>
<keyword evidence="1" id="KW-0732">Signal</keyword>
<dbReference type="InterPro" id="IPR051477">
    <property type="entry name" value="Expansin_CellWall"/>
</dbReference>
<dbReference type="InterPro" id="IPR036908">
    <property type="entry name" value="RlpA-like_sf"/>
</dbReference>
<feature type="compositionally biased region" description="Polar residues" evidence="2">
    <location>
        <begin position="51"/>
        <end position="61"/>
    </location>
</feature>
<dbReference type="CDD" id="cd22272">
    <property type="entry name" value="DPBB_EXLX1-like"/>
    <property type="match status" value="1"/>
</dbReference>
<dbReference type="InterPro" id="IPR036749">
    <property type="entry name" value="Expansin_CBD_sf"/>
</dbReference>
<dbReference type="Gene3D" id="2.60.40.760">
    <property type="entry name" value="Expansin, cellulose-binding-like domain"/>
    <property type="match status" value="1"/>
</dbReference>
<evidence type="ECO:0000256" key="2">
    <source>
        <dbReference type="SAM" id="MobiDB-lite"/>
    </source>
</evidence>
<dbReference type="Gene3D" id="2.40.40.10">
    <property type="entry name" value="RlpA-like domain"/>
    <property type="match status" value="1"/>
</dbReference>
<dbReference type="InterPro" id="IPR007112">
    <property type="entry name" value="Expansin/allergen_DPBB_dom"/>
</dbReference>
<dbReference type="EMBL" id="CP066831">
    <property type="protein sequence ID" value="QQM45427.1"/>
    <property type="molecule type" value="Genomic_DNA"/>
</dbReference>
<dbReference type="PANTHER" id="PTHR31836:SF21">
    <property type="entry name" value="EXPANSIN-LIKE PROTEIN 7"/>
    <property type="match status" value="1"/>
</dbReference>
<proteinExistence type="predicted"/>
<keyword evidence="6" id="KW-1185">Reference proteome</keyword>
<evidence type="ECO:0000256" key="1">
    <source>
        <dbReference type="ARBA" id="ARBA00022729"/>
    </source>
</evidence>
<dbReference type="NCBIfam" id="NF041144">
    <property type="entry name" value="expansin_EXLX1"/>
    <property type="match status" value="1"/>
</dbReference>
<keyword evidence="3" id="KW-0472">Membrane</keyword>
<dbReference type="PROSITE" id="PS50842">
    <property type="entry name" value="EXPANSIN_EG45"/>
    <property type="match status" value="1"/>
</dbReference>
<dbReference type="SUPFAM" id="SSF49590">
    <property type="entry name" value="PHL pollen allergen"/>
    <property type="match status" value="1"/>
</dbReference>
<sequence length="304" mass="31421">MHRRWLFIGVAGVLIVASLIVGLLVDPKDDTGDAEAKPVAGTQADVPPATVSPTASVSATEASAKPSAKRTPRKKSPRATATSAKPSAADAPRTGSAAAPLAGRIRPGATYRGTATFYDSDGTGACMYDASGDVMTGAMNSTDYETAKACGAYVLVRAASGASITVRITNECPGDCAPGQIDLSAEAFAELARPSAGQIPITWTLASPGAADTVSIRYKTGSSRYWCGIQVIGHRNPVARLEVRAGSGWRQLSRAEYNYFISDDGSGCGGAIRVTDIFGEQLTLTGVALTANAVQSTRAQFAER</sequence>
<evidence type="ECO:0000313" key="6">
    <source>
        <dbReference type="Proteomes" id="UP000595636"/>
    </source>
</evidence>
<dbReference type="InterPro" id="IPR049818">
    <property type="entry name" value="Expansin_EXLX1-like"/>
</dbReference>
<feature type="transmembrane region" description="Helical" evidence="3">
    <location>
        <begin position="5"/>
        <end position="25"/>
    </location>
</feature>
<dbReference type="Proteomes" id="UP000595636">
    <property type="component" value="Chromosome"/>
</dbReference>
<dbReference type="SUPFAM" id="SSF50685">
    <property type="entry name" value="Barwin-like endoglucanases"/>
    <property type="match status" value="1"/>
</dbReference>
<feature type="region of interest" description="Disordered" evidence="2">
    <location>
        <begin position="31"/>
        <end position="103"/>
    </location>
</feature>
<dbReference type="KEGG" id="slf:JEQ17_42480"/>
<dbReference type="InterPro" id="IPR009009">
    <property type="entry name" value="RlpA-like_DPBB"/>
</dbReference>
<feature type="compositionally biased region" description="Basic residues" evidence="2">
    <location>
        <begin position="67"/>
        <end position="77"/>
    </location>
</feature>